<evidence type="ECO:0000256" key="8">
    <source>
        <dbReference type="ARBA" id="ARBA00022989"/>
    </source>
</evidence>
<dbReference type="AlphaFoldDB" id="A0A4W3GLT2"/>
<dbReference type="SMART" id="SM00406">
    <property type="entry name" value="IGv"/>
    <property type="match status" value="1"/>
</dbReference>
<evidence type="ECO:0000256" key="9">
    <source>
        <dbReference type="ARBA" id="ARBA00023136"/>
    </source>
</evidence>
<name>A0A4W3GLT2_CALMI</name>
<evidence type="ECO:0000256" key="4">
    <source>
        <dbReference type="ARBA" id="ARBA00022475"/>
    </source>
</evidence>
<evidence type="ECO:0000256" key="5">
    <source>
        <dbReference type="ARBA" id="ARBA00022692"/>
    </source>
</evidence>
<dbReference type="InterPro" id="IPR013106">
    <property type="entry name" value="Ig_V-set"/>
</dbReference>
<dbReference type="PANTHER" id="PTHR47904:SF1">
    <property type="entry name" value="NATURAL CYTOTOXICITY TRIGGERING RECEPTOR 3"/>
    <property type="match status" value="1"/>
</dbReference>
<evidence type="ECO:0000256" key="2">
    <source>
        <dbReference type="ARBA" id="ARBA00006531"/>
    </source>
</evidence>
<dbReference type="SMART" id="SM00409">
    <property type="entry name" value="IG"/>
    <property type="match status" value="1"/>
</dbReference>
<dbReference type="Gene3D" id="2.60.40.10">
    <property type="entry name" value="Immunoglobulins"/>
    <property type="match status" value="1"/>
</dbReference>
<dbReference type="InParanoid" id="A0A4W3GLT2"/>
<dbReference type="GO" id="GO:0002429">
    <property type="term" value="P:immune response-activating cell surface receptor signaling pathway"/>
    <property type="evidence" value="ECO:0007669"/>
    <property type="project" value="InterPro"/>
</dbReference>
<dbReference type="Proteomes" id="UP000314986">
    <property type="component" value="Unassembled WGS sequence"/>
</dbReference>
<evidence type="ECO:0000256" key="1">
    <source>
        <dbReference type="ARBA" id="ARBA00004251"/>
    </source>
</evidence>
<dbReference type="InterPro" id="IPR036179">
    <property type="entry name" value="Ig-like_dom_sf"/>
</dbReference>
<keyword evidence="5" id="KW-0812">Transmembrane</keyword>
<evidence type="ECO:0000256" key="14">
    <source>
        <dbReference type="ARBA" id="ARBA00032296"/>
    </source>
</evidence>
<evidence type="ECO:0000256" key="13">
    <source>
        <dbReference type="ARBA" id="ARBA00023319"/>
    </source>
</evidence>
<reference evidence="17" key="1">
    <citation type="journal article" date="2006" name="Science">
        <title>Ancient noncoding elements conserved in the human genome.</title>
        <authorList>
            <person name="Venkatesh B."/>
            <person name="Kirkness E.F."/>
            <person name="Loh Y.H."/>
            <person name="Halpern A.L."/>
            <person name="Lee A.P."/>
            <person name="Johnson J."/>
            <person name="Dandona N."/>
            <person name="Viswanathan L.D."/>
            <person name="Tay A."/>
            <person name="Venter J.C."/>
            <person name="Strausberg R.L."/>
            <person name="Brenner S."/>
        </authorList>
    </citation>
    <scope>NUCLEOTIDE SEQUENCE [LARGE SCALE GENOMIC DNA]</scope>
</reference>
<dbReference type="InterPro" id="IPR007110">
    <property type="entry name" value="Ig-like_dom"/>
</dbReference>
<reference evidence="17" key="3">
    <citation type="journal article" date="2014" name="Nature">
        <title>Elephant shark genome provides unique insights into gnathostome evolution.</title>
        <authorList>
            <consortium name="International Elephant Shark Genome Sequencing Consortium"/>
            <person name="Venkatesh B."/>
            <person name="Lee A.P."/>
            <person name="Ravi V."/>
            <person name="Maurya A.K."/>
            <person name="Lian M.M."/>
            <person name="Swann J.B."/>
            <person name="Ohta Y."/>
            <person name="Flajnik M.F."/>
            <person name="Sutoh Y."/>
            <person name="Kasahara M."/>
            <person name="Hoon S."/>
            <person name="Gangu V."/>
            <person name="Roy S.W."/>
            <person name="Irimia M."/>
            <person name="Korzh V."/>
            <person name="Kondrychyn I."/>
            <person name="Lim Z.W."/>
            <person name="Tay B.H."/>
            <person name="Tohari S."/>
            <person name="Kong K.W."/>
            <person name="Ho S."/>
            <person name="Lorente-Galdos B."/>
            <person name="Quilez J."/>
            <person name="Marques-Bonet T."/>
            <person name="Raney B.J."/>
            <person name="Ingham P.W."/>
            <person name="Tay A."/>
            <person name="Hillier L.W."/>
            <person name="Minx P."/>
            <person name="Boehm T."/>
            <person name="Wilson R.K."/>
            <person name="Brenner S."/>
            <person name="Warren W.C."/>
        </authorList>
    </citation>
    <scope>NUCLEOTIDE SEQUENCE [LARGE SCALE GENOMIC DNA]</scope>
</reference>
<reference evidence="16" key="5">
    <citation type="submission" date="2025-09" db="UniProtKB">
        <authorList>
            <consortium name="Ensembl"/>
        </authorList>
    </citation>
    <scope>IDENTIFICATION</scope>
</reference>
<dbReference type="InterPro" id="IPR043226">
    <property type="entry name" value="NCR3"/>
</dbReference>
<feature type="domain" description="Ig-like" evidence="15">
    <location>
        <begin position="25"/>
        <end position="114"/>
    </location>
</feature>
<evidence type="ECO:0000256" key="3">
    <source>
        <dbReference type="ARBA" id="ARBA00019135"/>
    </source>
</evidence>
<dbReference type="InterPro" id="IPR013783">
    <property type="entry name" value="Ig-like_fold"/>
</dbReference>
<proteinExistence type="inferred from homology"/>
<dbReference type="Pfam" id="PF07686">
    <property type="entry name" value="V-set"/>
    <property type="match status" value="1"/>
</dbReference>
<comment type="subcellular location">
    <subcellularLocation>
        <location evidence="1">Cell membrane</location>
        <topology evidence="1">Single-pass type I membrane protein</topology>
    </subcellularLocation>
</comment>
<dbReference type="GO" id="GO:0045954">
    <property type="term" value="P:positive regulation of natural killer cell mediated cytotoxicity"/>
    <property type="evidence" value="ECO:0007669"/>
    <property type="project" value="InterPro"/>
</dbReference>
<dbReference type="GO" id="GO:0030101">
    <property type="term" value="P:natural killer cell activation"/>
    <property type="evidence" value="ECO:0007669"/>
    <property type="project" value="TreeGrafter"/>
</dbReference>
<organism evidence="16 17">
    <name type="scientific">Callorhinchus milii</name>
    <name type="common">Ghost shark</name>
    <dbReference type="NCBI Taxonomy" id="7868"/>
    <lineage>
        <taxon>Eukaryota</taxon>
        <taxon>Metazoa</taxon>
        <taxon>Chordata</taxon>
        <taxon>Craniata</taxon>
        <taxon>Vertebrata</taxon>
        <taxon>Chondrichthyes</taxon>
        <taxon>Holocephali</taxon>
        <taxon>Chimaeriformes</taxon>
        <taxon>Callorhinchidae</taxon>
        <taxon>Callorhinchus</taxon>
    </lineage>
</organism>
<protein>
    <recommendedName>
        <fullName evidence="3">Natural cytotoxicity triggering receptor 3</fullName>
    </recommendedName>
    <alternativeName>
        <fullName evidence="14">Natural killer cell p30-related protein</fullName>
    </alternativeName>
</protein>
<keyword evidence="9" id="KW-0472">Membrane</keyword>
<keyword evidence="4" id="KW-1003">Cell membrane</keyword>
<evidence type="ECO:0000256" key="12">
    <source>
        <dbReference type="ARBA" id="ARBA00023180"/>
    </source>
</evidence>
<dbReference type="InterPro" id="IPR003599">
    <property type="entry name" value="Ig_sub"/>
</dbReference>
<evidence type="ECO:0000313" key="16">
    <source>
        <dbReference type="Ensembl" id="ENSCMIP00000004783.1"/>
    </source>
</evidence>
<dbReference type="PANTHER" id="PTHR47904">
    <property type="entry name" value="NATURAL CYTOTOXICITY TRIGGERING RECEPTOR 3"/>
    <property type="match status" value="1"/>
</dbReference>
<dbReference type="Ensembl" id="ENSCMIT00000004960.1">
    <property type="protein sequence ID" value="ENSCMIP00000004783.1"/>
    <property type="gene ID" value="ENSCMIG00000002839.1"/>
</dbReference>
<keyword evidence="13" id="KW-0393">Immunoglobulin domain</keyword>
<keyword evidence="6" id="KW-0732">Signal</keyword>
<evidence type="ECO:0000313" key="17">
    <source>
        <dbReference type="Proteomes" id="UP000314986"/>
    </source>
</evidence>
<keyword evidence="10" id="KW-1015">Disulfide bond</keyword>
<evidence type="ECO:0000256" key="10">
    <source>
        <dbReference type="ARBA" id="ARBA00023157"/>
    </source>
</evidence>
<keyword evidence="8" id="KW-1133">Transmembrane helix</keyword>
<dbReference type="GeneTree" id="ENSGT00970000197579"/>
<evidence type="ECO:0000256" key="7">
    <source>
        <dbReference type="ARBA" id="ARBA00022859"/>
    </source>
</evidence>
<keyword evidence="11" id="KW-0675">Receptor</keyword>
<dbReference type="PROSITE" id="PS50835">
    <property type="entry name" value="IG_LIKE"/>
    <property type="match status" value="1"/>
</dbReference>
<evidence type="ECO:0000259" key="15">
    <source>
        <dbReference type="PROSITE" id="PS50835"/>
    </source>
</evidence>
<keyword evidence="12" id="KW-0325">Glycoprotein</keyword>
<comment type="similarity">
    <text evidence="2">Belongs to the natural cytotoxicity receptor (NCR) family.</text>
</comment>
<reference evidence="16" key="4">
    <citation type="submission" date="2025-08" db="UniProtKB">
        <authorList>
            <consortium name="Ensembl"/>
        </authorList>
    </citation>
    <scope>IDENTIFICATION</scope>
</reference>
<keyword evidence="17" id="KW-1185">Reference proteome</keyword>
<evidence type="ECO:0000256" key="11">
    <source>
        <dbReference type="ARBA" id="ARBA00023170"/>
    </source>
</evidence>
<dbReference type="GO" id="GO:0005886">
    <property type="term" value="C:plasma membrane"/>
    <property type="evidence" value="ECO:0007669"/>
    <property type="project" value="UniProtKB-SubCell"/>
</dbReference>
<keyword evidence="7" id="KW-0391">Immunity</keyword>
<sequence>EYSRLYLLRFAHETHSHYTLQSLPVSLSCTYTGDVGSGIGTYQWLKQSPHRVPVSNDTEGFRGRVHRKTAQEFIGTRDASIAISDVRQNDSGVYYCAIDLLEEDIGYGSGTTLTVTVPVPVTGVVSNARTLLLLLLLLLLFSGRLKALHGTHRRVRICGRNAA</sequence>
<reference evidence="17" key="2">
    <citation type="journal article" date="2007" name="PLoS Biol.">
        <title>Survey sequencing and comparative analysis of the elephant shark (Callorhinchus milii) genome.</title>
        <authorList>
            <person name="Venkatesh B."/>
            <person name="Kirkness E.F."/>
            <person name="Loh Y.H."/>
            <person name="Halpern A.L."/>
            <person name="Lee A.P."/>
            <person name="Johnson J."/>
            <person name="Dandona N."/>
            <person name="Viswanathan L.D."/>
            <person name="Tay A."/>
            <person name="Venter J.C."/>
            <person name="Strausberg R.L."/>
            <person name="Brenner S."/>
        </authorList>
    </citation>
    <scope>NUCLEOTIDE SEQUENCE [LARGE SCALE GENOMIC DNA]</scope>
</reference>
<accession>A0A4W3GLT2</accession>
<dbReference type="SUPFAM" id="SSF48726">
    <property type="entry name" value="Immunoglobulin"/>
    <property type="match status" value="1"/>
</dbReference>
<evidence type="ECO:0000256" key="6">
    <source>
        <dbReference type="ARBA" id="ARBA00022729"/>
    </source>
</evidence>